<dbReference type="InterPro" id="IPR012309">
    <property type="entry name" value="DNA_ligase_ATP-dep_C"/>
</dbReference>
<dbReference type="GO" id="GO:0006310">
    <property type="term" value="P:DNA recombination"/>
    <property type="evidence" value="ECO:0007669"/>
    <property type="project" value="InterPro"/>
</dbReference>
<protein>
    <recommendedName>
        <fullName evidence="2">DNA ligase (ATP)</fullName>
        <ecNumber evidence="2">6.5.1.1</ecNumber>
    </recommendedName>
</protein>
<dbReference type="CDD" id="cd07971">
    <property type="entry name" value="OBF_DNA_ligase_LigD"/>
    <property type="match status" value="1"/>
</dbReference>
<dbReference type="PANTHER" id="PTHR45674">
    <property type="entry name" value="DNA LIGASE 1/3 FAMILY MEMBER"/>
    <property type="match status" value="1"/>
</dbReference>
<dbReference type="CDD" id="cd07906">
    <property type="entry name" value="Adenylation_DNA_ligase_LigD_LigC"/>
    <property type="match status" value="1"/>
</dbReference>
<dbReference type="GO" id="GO:0006281">
    <property type="term" value="P:DNA repair"/>
    <property type="evidence" value="ECO:0007669"/>
    <property type="project" value="InterPro"/>
</dbReference>
<dbReference type="Gene3D" id="3.30.1490.70">
    <property type="match status" value="1"/>
</dbReference>
<comment type="catalytic activity">
    <reaction evidence="4">
        <text>ATP + (deoxyribonucleotide)n-3'-hydroxyl + 5'-phospho-(deoxyribonucleotide)m = (deoxyribonucleotide)n+m + AMP + diphosphate.</text>
        <dbReference type="EC" id="6.5.1.1"/>
    </reaction>
</comment>
<dbReference type="InterPro" id="IPR012340">
    <property type="entry name" value="NA-bd_OB-fold"/>
</dbReference>
<evidence type="ECO:0000259" key="6">
    <source>
        <dbReference type="PROSITE" id="PS50160"/>
    </source>
</evidence>
<dbReference type="Proteomes" id="UP000326546">
    <property type="component" value="Chromosome"/>
</dbReference>
<dbReference type="Pfam" id="PF01068">
    <property type="entry name" value="DNA_ligase_A_M"/>
    <property type="match status" value="1"/>
</dbReference>
<dbReference type="AlphaFoldDB" id="A0A5J6V1I0"/>
<evidence type="ECO:0000313" key="8">
    <source>
        <dbReference type="Proteomes" id="UP000326546"/>
    </source>
</evidence>
<proteinExistence type="inferred from homology"/>
<dbReference type="GO" id="GO:0005524">
    <property type="term" value="F:ATP binding"/>
    <property type="evidence" value="ECO:0007669"/>
    <property type="project" value="InterPro"/>
</dbReference>
<sequence length="327" mass="34743">MRPMLATSGDPRTGPPTGPGWAHEIKWDGIRLLAEVRDGSLRLLTRSGRDIAAAFPELRAITGVGQDLLLDGEAVAMVDGRPSFGHVVDRVHTASPTVAAQLAAARPATYIAFDLLRLDGMQLTGLPWSARRAALEDLLLDVPGVLVSPVYDDGAELLAATADQGLEGVVSKRRTATYLEGGRSTDWLKFPHRDTMSVVIGGWRAQTGTATRLGAVHVGLPARDIEGRPLRDGAGRLQLVYAGRVGSGLVGRTGLALAERLAQVPDAPYPFTAAIPRAEATASTWLEPQVVIDVASLGLTPGEGRLRQPSFQGVREDLTPLDLLELP</sequence>
<organism evidence="7 8">
    <name type="scientific">Ornithinimicrobium pratense</name>
    <dbReference type="NCBI Taxonomy" id="2593973"/>
    <lineage>
        <taxon>Bacteria</taxon>
        <taxon>Bacillati</taxon>
        <taxon>Actinomycetota</taxon>
        <taxon>Actinomycetes</taxon>
        <taxon>Micrococcales</taxon>
        <taxon>Ornithinimicrobiaceae</taxon>
        <taxon>Ornithinimicrobium</taxon>
    </lineage>
</organism>
<dbReference type="GO" id="GO:0003910">
    <property type="term" value="F:DNA ligase (ATP) activity"/>
    <property type="evidence" value="ECO:0007669"/>
    <property type="project" value="UniProtKB-EC"/>
</dbReference>
<dbReference type="Pfam" id="PF04679">
    <property type="entry name" value="DNA_ligase_A_C"/>
    <property type="match status" value="1"/>
</dbReference>
<comment type="similarity">
    <text evidence="1">Belongs to the ATP-dependent DNA ligase family.</text>
</comment>
<dbReference type="SUPFAM" id="SSF50249">
    <property type="entry name" value="Nucleic acid-binding proteins"/>
    <property type="match status" value="1"/>
</dbReference>
<dbReference type="RefSeq" id="WP_158060026.1">
    <property type="nucleotide sequence ID" value="NZ_CP044427.1"/>
</dbReference>
<gene>
    <name evidence="7" type="ORF">FY030_01815</name>
</gene>
<dbReference type="OrthoDB" id="9802472at2"/>
<feature type="region of interest" description="Disordered" evidence="5">
    <location>
        <begin position="1"/>
        <end position="20"/>
    </location>
</feature>
<accession>A0A5J6V1I0</accession>
<dbReference type="InterPro" id="IPR012310">
    <property type="entry name" value="DNA_ligase_ATP-dep_cent"/>
</dbReference>
<dbReference type="Gene3D" id="2.40.50.140">
    <property type="entry name" value="Nucleic acid-binding proteins"/>
    <property type="match status" value="1"/>
</dbReference>
<evidence type="ECO:0000256" key="1">
    <source>
        <dbReference type="ARBA" id="ARBA00007572"/>
    </source>
</evidence>
<evidence type="ECO:0000313" key="7">
    <source>
        <dbReference type="EMBL" id="QFG67629.1"/>
    </source>
</evidence>
<reference evidence="7 8" key="1">
    <citation type="submission" date="2019-09" db="EMBL/GenBank/DDBJ databases">
        <title>Serinicoccus pratensis sp. nov., isolated from meadow soil.</title>
        <authorList>
            <person name="Zhang W."/>
        </authorList>
    </citation>
    <scope>NUCLEOTIDE SEQUENCE [LARGE SCALE GENOMIC DNA]</scope>
    <source>
        <strain evidence="7 8">W204</strain>
    </source>
</reference>
<dbReference type="EC" id="6.5.1.1" evidence="2"/>
<feature type="domain" description="ATP-dependent DNA ligase family profile" evidence="6">
    <location>
        <begin position="110"/>
        <end position="190"/>
    </location>
</feature>
<dbReference type="PROSITE" id="PS50160">
    <property type="entry name" value="DNA_LIGASE_A3"/>
    <property type="match status" value="1"/>
</dbReference>
<evidence type="ECO:0000256" key="4">
    <source>
        <dbReference type="ARBA" id="ARBA00034003"/>
    </source>
</evidence>
<dbReference type="EMBL" id="CP044427">
    <property type="protein sequence ID" value="QFG67629.1"/>
    <property type="molecule type" value="Genomic_DNA"/>
</dbReference>
<dbReference type="SUPFAM" id="SSF56091">
    <property type="entry name" value="DNA ligase/mRNA capping enzyme, catalytic domain"/>
    <property type="match status" value="1"/>
</dbReference>
<dbReference type="InterPro" id="IPR050191">
    <property type="entry name" value="ATP-dep_DNA_ligase"/>
</dbReference>
<evidence type="ECO:0000256" key="3">
    <source>
        <dbReference type="ARBA" id="ARBA00022598"/>
    </source>
</evidence>
<dbReference type="Gene3D" id="3.30.470.30">
    <property type="entry name" value="DNA ligase/mRNA capping enzyme"/>
    <property type="match status" value="1"/>
</dbReference>
<evidence type="ECO:0000256" key="2">
    <source>
        <dbReference type="ARBA" id="ARBA00012727"/>
    </source>
</evidence>
<evidence type="ECO:0000256" key="5">
    <source>
        <dbReference type="SAM" id="MobiDB-lite"/>
    </source>
</evidence>
<dbReference type="PANTHER" id="PTHR45674:SF4">
    <property type="entry name" value="DNA LIGASE 1"/>
    <property type="match status" value="1"/>
</dbReference>
<dbReference type="KEGG" id="serw:FY030_01815"/>
<keyword evidence="8" id="KW-1185">Reference proteome</keyword>
<name>A0A5J6V1I0_9MICO</name>
<keyword evidence="3 7" id="KW-0436">Ligase</keyword>